<dbReference type="RefSeq" id="WP_113616967.1">
    <property type="nucleotide sequence ID" value="NZ_QFFJ01000002.1"/>
</dbReference>
<evidence type="ECO:0000313" key="1">
    <source>
        <dbReference type="EMBL" id="RBL88215.1"/>
    </source>
</evidence>
<accession>A0A365XRK5</accession>
<keyword evidence="2" id="KW-1185">Reference proteome</keyword>
<dbReference type="EMBL" id="QFFJ01000002">
    <property type="protein sequence ID" value="RBL88215.1"/>
    <property type="molecule type" value="Genomic_DNA"/>
</dbReference>
<reference evidence="1 2" key="1">
    <citation type="submission" date="2018-05" db="EMBL/GenBank/DDBJ databases">
        <title>Chitinophaga sp. K3CV102501T nov., isolated from isolated from a monsoon evergreen broad-leaved forest soil.</title>
        <authorList>
            <person name="Lv Y."/>
        </authorList>
    </citation>
    <scope>NUCLEOTIDE SEQUENCE [LARGE SCALE GENOMIC DNA]</scope>
    <source>
        <strain evidence="1 2">GDMCC 1.1325</strain>
    </source>
</reference>
<dbReference type="Pfam" id="PF14081">
    <property type="entry name" value="DUF4262"/>
    <property type="match status" value="1"/>
</dbReference>
<dbReference type="OrthoDB" id="9793188at2"/>
<gene>
    <name evidence="1" type="ORF">DF182_16575</name>
</gene>
<proteinExistence type="predicted"/>
<dbReference type="Proteomes" id="UP000253410">
    <property type="component" value="Unassembled WGS sequence"/>
</dbReference>
<dbReference type="InterPro" id="IPR025358">
    <property type="entry name" value="DUF4262"/>
</dbReference>
<evidence type="ECO:0000313" key="2">
    <source>
        <dbReference type="Proteomes" id="UP000253410"/>
    </source>
</evidence>
<comment type="caution">
    <text evidence="1">The sequence shown here is derived from an EMBL/GenBank/DDBJ whole genome shotgun (WGS) entry which is preliminary data.</text>
</comment>
<protein>
    <submittedName>
        <fullName evidence="1">DUF4262 domain-containing protein</fullName>
    </submittedName>
</protein>
<dbReference type="AlphaFoldDB" id="A0A365XRK5"/>
<sequence length="244" mass="28690">MSNDHCQHLPISKEKIQKKIDQYGCFIVQIQEDDYLPAFVYTIGLYQQYGHPEIICFGLSVEVMASLLNDACDLIKKGQSFAPGTSYDDFLDNYPVQFITVDQAYYPYYLGTGCFFYGHNRFPALQLIWPDKQSLFPWEPEFNPNWLRKQPLLDRNSDFMFQEEKNLAVFTSRQILEGSPILYIYHDEDGDWQFLNEEETKEQDVRIVALSEIAKIDPGIKELHLLSYGQRAWRASPKDKWQWE</sequence>
<organism evidence="1 2">
    <name type="scientific">Chitinophaga flava</name>
    <dbReference type="NCBI Taxonomy" id="2259036"/>
    <lineage>
        <taxon>Bacteria</taxon>
        <taxon>Pseudomonadati</taxon>
        <taxon>Bacteroidota</taxon>
        <taxon>Chitinophagia</taxon>
        <taxon>Chitinophagales</taxon>
        <taxon>Chitinophagaceae</taxon>
        <taxon>Chitinophaga</taxon>
    </lineage>
</organism>
<name>A0A365XRK5_9BACT</name>